<dbReference type="GO" id="GO:0046496">
    <property type="term" value="P:nicotinamide nucleotide metabolic process"/>
    <property type="evidence" value="ECO:0007669"/>
    <property type="project" value="UniProtKB-UniRule"/>
</dbReference>
<dbReference type="PANTHER" id="PTHR12592:SF0">
    <property type="entry name" value="ATP-DEPENDENT (S)-NAD(P)H-HYDRATE DEHYDRATASE"/>
    <property type="match status" value="1"/>
</dbReference>
<dbReference type="PROSITE" id="PS01050">
    <property type="entry name" value="YJEF_C_2"/>
    <property type="match status" value="1"/>
</dbReference>
<evidence type="ECO:0000313" key="8">
    <source>
        <dbReference type="EMBL" id="AOY55812.1"/>
    </source>
</evidence>
<accession>A0A1D9DYD7</accession>
<keyword evidence="4 6" id="KW-0520">NAD</keyword>
<dbReference type="OrthoDB" id="9806925at2"/>
<dbReference type="InterPro" id="IPR000631">
    <property type="entry name" value="CARKD"/>
</dbReference>
<feature type="binding site" evidence="6">
    <location>
        <position position="134"/>
    </location>
    <ligand>
        <name>(6S)-NADPHX</name>
        <dbReference type="ChEBI" id="CHEBI:64076"/>
    </ligand>
</feature>
<feature type="binding site" evidence="6">
    <location>
        <position position="88"/>
    </location>
    <ligand>
        <name>(6S)-NADPHX</name>
        <dbReference type="ChEBI" id="CHEBI:64076"/>
    </ligand>
</feature>
<dbReference type="KEGG" id="rpla:A4Z71_02120"/>
<keyword evidence="1 6" id="KW-0547">Nucleotide-binding</keyword>
<dbReference type="GO" id="GO:0052855">
    <property type="term" value="F:ADP-dependent NAD(P)H-hydrate dehydratase activity"/>
    <property type="evidence" value="ECO:0007669"/>
    <property type="project" value="UniProtKB-UniRule"/>
</dbReference>
<evidence type="ECO:0000259" key="7">
    <source>
        <dbReference type="PROSITE" id="PS51383"/>
    </source>
</evidence>
<comment type="catalytic activity">
    <reaction evidence="6">
        <text>(6S)-NADHX + ADP = AMP + phosphate + NADH + H(+)</text>
        <dbReference type="Rhea" id="RHEA:32223"/>
        <dbReference type="ChEBI" id="CHEBI:15378"/>
        <dbReference type="ChEBI" id="CHEBI:43474"/>
        <dbReference type="ChEBI" id="CHEBI:57945"/>
        <dbReference type="ChEBI" id="CHEBI:64074"/>
        <dbReference type="ChEBI" id="CHEBI:456215"/>
        <dbReference type="ChEBI" id="CHEBI:456216"/>
        <dbReference type="EC" id="4.2.1.136"/>
    </reaction>
</comment>
<evidence type="ECO:0000313" key="9">
    <source>
        <dbReference type="Proteomes" id="UP000243784"/>
    </source>
</evidence>
<feature type="binding site" evidence="6">
    <location>
        <begin position="176"/>
        <end position="180"/>
    </location>
    <ligand>
        <name>AMP</name>
        <dbReference type="ChEBI" id="CHEBI:456215"/>
    </ligand>
</feature>
<organism evidence="8 9">
    <name type="scientific">Candidatus Rhodoluna planktonica</name>
    <dbReference type="NCBI Taxonomy" id="535712"/>
    <lineage>
        <taxon>Bacteria</taxon>
        <taxon>Bacillati</taxon>
        <taxon>Actinomycetota</taxon>
        <taxon>Actinomycetes</taxon>
        <taxon>Micrococcales</taxon>
        <taxon>Microbacteriaceae</taxon>
        <taxon>Luna cluster</taxon>
        <taxon>Luna-1 subcluster</taxon>
        <taxon>Rhodoluna</taxon>
    </lineage>
</organism>
<feature type="binding site" evidence="6">
    <location>
        <position position="205"/>
    </location>
    <ligand>
        <name>(6S)-NADPHX</name>
        <dbReference type="ChEBI" id="CHEBI:64076"/>
    </ligand>
</feature>
<evidence type="ECO:0000256" key="4">
    <source>
        <dbReference type="ARBA" id="ARBA00023027"/>
    </source>
</evidence>
<name>A0A1D9DYD7_9MICO</name>
<dbReference type="EMBL" id="CP015208">
    <property type="protein sequence ID" value="AOY55812.1"/>
    <property type="molecule type" value="Genomic_DNA"/>
</dbReference>
<dbReference type="PANTHER" id="PTHR12592">
    <property type="entry name" value="ATP-DEPENDENT (S)-NAD(P)H-HYDRATE DEHYDRATASE FAMILY MEMBER"/>
    <property type="match status" value="1"/>
</dbReference>
<evidence type="ECO:0000256" key="1">
    <source>
        <dbReference type="ARBA" id="ARBA00022741"/>
    </source>
</evidence>
<dbReference type="GO" id="GO:0052856">
    <property type="term" value="F:NAD(P)HX epimerase activity"/>
    <property type="evidence" value="ECO:0007669"/>
    <property type="project" value="TreeGrafter"/>
</dbReference>
<dbReference type="Pfam" id="PF01256">
    <property type="entry name" value="Carb_kinase"/>
    <property type="match status" value="1"/>
</dbReference>
<keyword evidence="2 6" id="KW-0067">ATP-binding</keyword>
<comment type="subunit">
    <text evidence="6">Homotetramer.</text>
</comment>
<keyword evidence="5 6" id="KW-0456">Lyase</keyword>
<feature type="binding site" evidence="6">
    <location>
        <position position="38"/>
    </location>
    <ligand>
        <name>(6S)-NADPHX</name>
        <dbReference type="ChEBI" id="CHEBI:64076"/>
    </ligand>
</feature>
<dbReference type="RefSeq" id="WP_070954324.1">
    <property type="nucleotide sequence ID" value="NZ_CP015208.1"/>
</dbReference>
<dbReference type="PROSITE" id="PS51383">
    <property type="entry name" value="YJEF_C_3"/>
    <property type="match status" value="1"/>
</dbReference>
<comment type="cofactor">
    <cofactor evidence="6">
        <name>Mg(2+)</name>
        <dbReference type="ChEBI" id="CHEBI:18420"/>
    </cofactor>
</comment>
<evidence type="ECO:0000256" key="5">
    <source>
        <dbReference type="ARBA" id="ARBA00023239"/>
    </source>
</evidence>
<protein>
    <recommendedName>
        <fullName evidence="6">ADP-dependent (S)-NAD(P)H-hydrate dehydratase</fullName>
        <ecNumber evidence="6">4.2.1.136</ecNumber>
    </recommendedName>
    <alternativeName>
        <fullName evidence="6">ADP-dependent NAD(P)HX dehydratase</fullName>
    </alternativeName>
</protein>
<proteinExistence type="inferred from homology"/>
<keyword evidence="3 6" id="KW-0521">NADP</keyword>
<evidence type="ECO:0000256" key="3">
    <source>
        <dbReference type="ARBA" id="ARBA00022857"/>
    </source>
</evidence>
<dbReference type="InterPro" id="IPR017953">
    <property type="entry name" value="Carbohydrate_kinase_pred_CS"/>
</dbReference>
<dbReference type="EC" id="4.2.1.136" evidence="6"/>
<dbReference type="InterPro" id="IPR029056">
    <property type="entry name" value="Ribokinase-like"/>
</dbReference>
<dbReference type="GO" id="GO:0110051">
    <property type="term" value="P:metabolite repair"/>
    <property type="evidence" value="ECO:0007669"/>
    <property type="project" value="TreeGrafter"/>
</dbReference>
<gene>
    <name evidence="6" type="primary">nnrD</name>
    <name evidence="8" type="ORF">A4Z71_02120</name>
</gene>
<dbReference type="Proteomes" id="UP000243784">
    <property type="component" value="Chromosome"/>
</dbReference>
<comment type="function">
    <text evidence="6">Catalyzes the dehydration of the S-form of NAD(P)HX at the expense of ADP, which is converted to AMP. Together with NAD(P)HX epimerase, which catalyzes the epimerization of the S- and R-forms, the enzyme allows the repair of both epimers of NAD(P)HX, a damaged form of NAD(P)H that is a result of enzymatic or heat-dependent hydration.</text>
</comment>
<comment type="catalytic activity">
    <reaction evidence="6">
        <text>(6S)-NADPHX + ADP = AMP + phosphate + NADPH + H(+)</text>
        <dbReference type="Rhea" id="RHEA:32235"/>
        <dbReference type="ChEBI" id="CHEBI:15378"/>
        <dbReference type="ChEBI" id="CHEBI:43474"/>
        <dbReference type="ChEBI" id="CHEBI:57783"/>
        <dbReference type="ChEBI" id="CHEBI:64076"/>
        <dbReference type="ChEBI" id="CHEBI:456215"/>
        <dbReference type="ChEBI" id="CHEBI:456216"/>
        <dbReference type="EC" id="4.2.1.136"/>
    </reaction>
</comment>
<dbReference type="HAMAP" id="MF_01965">
    <property type="entry name" value="NADHX_dehydratase"/>
    <property type="match status" value="1"/>
</dbReference>
<comment type="similarity">
    <text evidence="6">Belongs to the NnrD/CARKD family.</text>
</comment>
<dbReference type="STRING" id="535712.A4Z71_02120"/>
<feature type="binding site" evidence="6">
    <location>
        <position position="204"/>
    </location>
    <ligand>
        <name>AMP</name>
        <dbReference type="ChEBI" id="CHEBI:456215"/>
    </ligand>
</feature>
<dbReference type="SUPFAM" id="SSF53613">
    <property type="entry name" value="Ribokinase-like"/>
    <property type="match status" value="1"/>
</dbReference>
<sequence>MANSFDPVRFFRPLGPADDKYSHGVVGFVTGSANYPGAGILGVQSAIRAGAGLVRYWGNSETAKLVVSARPEVVLGNGRVDCWVLGSGVRPDDSELADRILQLGSAQTPLVIDAGALEIVDFSVLTARTVLTPHASEMVKLLARFGEKYQRSDIDTDPATFALLAANLTGQTVLLKGHQTFVASDSQVQKVGPNSPHLATAGSGDVLAGLLGAMIARNASALATDAGLLFDIAIAAVKLHSAAATAAAAIKTVAALDVAEQIGVLLARSN</sequence>
<dbReference type="Gene3D" id="3.40.1190.20">
    <property type="match status" value="1"/>
</dbReference>
<reference evidence="8 9" key="1">
    <citation type="journal article" date="2016" name="Biochim. Biophys. Acta">
        <title>Photochemical characterization of actinorhodopsin and its functional existence in the natural host.</title>
        <authorList>
            <person name="Nakamura S."/>
            <person name="Kikukawa T."/>
            <person name="Tamogami J."/>
            <person name="Kamiya M."/>
            <person name="Aizawa T."/>
            <person name="Hahn M.W."/>
            <person name="Ihara K."/>
            <person name="Kamo N."/>
            <person name="Demura M."/>
        </authorList>
    </citation>
    <scope>NUCLEOTIDE SEQUENCE [LARGE SCALE GENOMIC DNA]</scope>
    <source>
        <strain evidence="8 9">MWH-Dar1</strain>
    </source>
</reference>
<keyword evidence="9" id="KW-1185">Reference proteome</keyword>
<dbReference type="GO" id="GO:0005524">
    <property type="term" value="F:ATP binding"/>
    <property type="evidence" value="ECO:0007669"/>
    <property type="project" value="UniProtKB-KW"/>
</dbReference>
<feature type="domain" description="YjeF C-terminal" evidence="7">
    <location>
        <begin position="3"/>
        <end position="269"/>
    </location>
</feature>
<dbReference type="CDD" id="cd01171">
    <property type="entry name" value="YXKO-related"/>
    <property type="match status" value="1"/>
</dbReference>
<evidence type="ECO:0000256" key="2">
    <source>
        <dbReference type="ARBA" id="ARBA00022840"/>
    </source>
</evidence>
<evidence type="ECO:0000256" key="6">
    <source>
        <dbReference type="HAMAP-Rule" id="MF_01965"/>
    </source>
</evidence>
<dbReference type="AlphaFoldDB" id="A0A1D9DYD7"/>